<evidence type="ECO:0000313" key="3">
    <source>
        <dbReference type="Proteomes" id="UP001231124"/>
    </source>
</evidence>
<proteinExistence type="predicted"/>
<sequence length="385" mass="43995">MHDLFKLVTYHGSSVYYDPLQERLYHKVRGNVPQNVLVRVRNDIGKMVIITEGGTITGELSFQGIDGRARVVSSGSGSELTMVDSQGGKITVRLGRYFLSADDDGLIRVDRDWCREHEHFVTFPSDVKSILNKTVTEKVSSIIGPIYVINLEKSSERMRDFSINNSHITNFSTFRAVDGNLLSRENLEADQLITADLEYGPGTLGCALSHVELWKKCVREDKPITIAEDDVLISRYFEENAHRLLAEYEGQWDIIFWGFNFEKCFLWLDFEFSGAKVQFMDYNVAPDHRRFLQLSKFDSQLLRVSRLLGLYCYTVSPMAARALLEKCLPLRRRVVWLPGTKEFWPDHGIDVAMCEVYQSLKTFAAVPPLVLSDHTVSDREGIDYV</sequence>
<comment type="caution">
    <text evidence="2">The sequence shown here is derived from an EMBL/GenBank/DDBJ whole genome shotgun (WGS) entry which is preliminary data.</text>
</comment>
<evidence type="ECO:0000313" key="2">
    <source>
        <dbReference type="EMBL" id="MDQ0447823.1"/>
    </source>
</evidence>
<dbReference type="RefSeq" id="WP_238203047.1">
    <property type="nucleotide sequence ID" value="NZ_BPQE01000011.1"/>
</dbReference>
<dbReference type="InterPro" id="IPR002654">
    <property type="entry name" value="Glyco_trans_25"/>
</dbReference>
<reference evidence="2 3" key="1">
    <citation type="submission" date="2023-07" db="EMBL/GenBank/DDBJ databases">
        <title>Genomic Encyclopedia of Type Strains, Phase IV (KMG-IV): sequencing the most valuable type-strain genomes for metagenomic binning, comparative biology and taxonomic classification.</title>
        <authorList>
            <person name="Goeker M."/>
        </authorList>
    </citation>
    <scope>NUCLEOTIDE SEQUENCE [LARGE SCALE GENOMIC DNA]</scope>
    <source>
        <strain evidence="2 3">DSM 19013</strain>
    </source>
</reference>
<evidence type="ECO:0000259" key="1">
    <source>
        <dbReference type="Pfam" id="PF01755"/>
    </source>
</evidence>
<keyword evidence="3" id="KW-1185">Reference proteome</keyword>
<protein>
    <submittedName>
        <fullName evidence="2">GR25 family glycosyltransferase involved in LPS biosynthesis</fullName>
    </submittedName>
</protein>
<dbReference type="EMBL" id="JAUSVP010000005">
    <property type="protein sequence ID" value="MDQ0447823.1"/>
    <property type="molecule type" value="Genomic_DNA"/>
</dbReference>
<dbReference type="Proteomes" id="UP001231124">
    <property type="component" value="Unassembled WGS sequence"/>
</dbReference>
<gene>
    <name evidence="2" type="ORF">QO012_002323</name>
</gene>
<dbReference type="CDD" id="cd06532">
    <property type="entry name" value="Glyco_transf_25"/>
    <property type="match status" value="1"/>
</dbReference>
<organism evidence="2 3">
    <name type="scientific">Methylobacterium aerolatum</name>
    <dbReference type="NCBI Taxonomy" id="418708"/>
    <lineage>
        <taxon>Bacteria</taxon>
        <taxon>Pseudomonadati</taxon>
        <taxon>Pseudomonadota</taxon>
        <taxon>Alphaproteobacteria</taxon>
        <taxon>Hyphomicrobiales</taxon>
        <taxon>Methylobacteriaceae</taxon>
        <taxon>Methylobacterium</taxon>
    </lineage>
</organism>
<feature type="domain" description="Glycosyl transferase family 25" evidence="1">
    <location>
        <begin position="145"/>
        <end position="327"/>
    </location>
</feature>
<accession>A0ABU0I1A5</accession>
<dbReference type="Pfam" id="PF01755">
    <property type="entry name" value="Glyco_transf_25"/>
    <property type="match status" value="1"/>
</dbReference>
<name>A0ABU0I1A5_9HYPH</name>